<dbReference type="EMBL" id="LK931336">
    <property type="protein sequence ID" value="CDZ85088.1"/>
    <property type="molecule type" value="Genomic_DNA"/>
</dbReference>
<protein>
    <submittedName>
        <fullName evidence="1">Uncharacterized protein</fullName>
    </submittedName>
</protein>
<dbReference type="AlphaFoldDB" id="A0A078LME0"/>
<sequence length="63" mass="7339">MMCQVVCKVRGLFLEEMLKRSIYDICLSIIIDMQGWQRFSFFSNRREEKQGELEEASAAASQS</sequence>
<accession>A0A078LME0</accession>
<organism evidence="1">
    <name type="scientific">Citrobacter koseri</name>
    <name type="common">Citrobacter diversus</name>
    <dbReference type="NCBI Taxonomy" id="545"/>
    <lineage>
        <taxon>Bacteria</taxon>
        <taxon>Pseudomonadati</taxon>
        <taxon>Pseudomonadota</taxon>
        <taxon>Gammaproteobacteria</taxon>
        <taxon>Enterobacterales</taxon>
        <taxon>Enterobacteriaceae</taxon>
        <taxon>Citrobacter</taxon>
    </lineage>
</organism>
<proteinExistence type="predicted"/>
<evidence type="ECO:0000313" key="1">
    <source>
        <dbReference type="EMBL" id="CDZ85088.1"/>
    </source>
</evidence>
<reference evidence="1" key="1">
    <citation type="submission" date="2014-06" db="EMBL/GenBank/DDBJ databases">
        <authorList>
            <person name="Urmite Genomes Urmite Genomes"/>
        </authorList>
    </citation>
    <scope>NUCLEOTIDE SEQUENCE</scope>
</reference>
<name>A0A078LME0_CITKO</name>
<dbReference type="PATRIC" id="fig|545.12.peg.3288"/>
<gene>
    <name evidence="1" type="ORF">BN1086_03282</name>
</gene>